<accession>A0A4S2LAF1</accession>
<comment type="caution">
    <text evidence="2">The sequence shown here is derived from an EMBL/GenBank/DDBJ whole genome shotgun (WGS) entry which is preliminary data.</text>
</comment>
<name>A0A4S2LAF1_9HYME</name>
<evidence type="ECO:0000256" key="1">
    <source>
        <dbReference type="SAM" id="MobiDB-lite"/>
    </source>
</evidence>
<dbReference type="AlphaFoldDB" id="A0A4S2LAF1"/>
<evidence type="ECO:0000313" key="3">
    <source>
        <dbReference type="Proteomes" id="UP000310200"/>
    </source>
</evidence>
<protein>
    <submittedName>
        <fullName evidence="2">Uncharacterized protein</fullName>
    </submittedName>
</protein>
<proteinExistence type="predicted"/>
<evidence type="ECO:0000313" key="2">
    <source>
        <dbReference type="EMBL" id="TGZ57428.1"/>
    </source>
</evidence>
<reference evidence="2 3" key="1">
    <citation type="journal article" date="2019" name="Philos. Trans. R. Soc. Lond., B, Biol. Sci.">
        <title>Ant behaviour and brain gene expression of defending hosts depend on the ecological success of the intruding social parasite.</title>
        <authorList>
            <person name="Kaur R."/>
            <person name="Stoldt M."/>
            <person name="Jongepier E."/>
            <person name="Feldmeyer B."/>
            <person name="Menzel F."/>
            <person name="Bornberg-Bauer E."/>
            <person name="Foitzik S."/>
        </authorList>
    </citation>
    <scope>NUCLEOTIDE SEQUENCE [LARGE SCALE GENOMIC DNA]</scope>
    <source>
        <tissue evidence="2">Whole body</tissue>
    </source>
</reference>
<keyword evidence="3" id="KW-1185">Reference proteome</keyword>
<feature type="region of interest" description="Disordered" evidence="1">
    <location>
        <begin position="86"/>
        <end position="107"/>
    </location>
</feature>
<sequence length="181" mass="20814">MACRENQFRQFTLYRALSDEQYLSIFPERRTSTLLFIAIYSIVFRGAPRNRSGRLAITRGELRTRFHYERRTYVASRTPLDVQYTPQSRAEKCNQSKIAPNRSDSKSISPVSLQLPLAFRFAQESTCIKSPIHPLPQSSSAKGVYGEVFEGVRQEVSARENIWRDVVRKTSMAQGTKKTFP</sequence>
<organism evidence="2 3">
    <name type="scientific">Temnothorax longispinosus</name>
    <dbReference type="NCBI Taxonomy" id="300112"/>
    <lineage>
        <taxon>Eukaryota</taxon>
        <taxon>Metazoa</taxon>
        <taxon>Ecdysozoa</taxon>
        <taxon>Arthropoda</taxon>
        <taxon>Hexapoda</taxon>
        <taxon>Insecta</taxon>
        <taxon>Pterygota</taxon>
        <taxon>Neoptera</taxon>
        <taxon>Endopterygota</taxon>
        <taxon>Hymenoptera</taxon>
        <taxon>Apocrita</taxon>
        <taxon>Aculeata</taxon>
        <taxon>Formicoidea</taxon>
        <taxon>Formicidae</taxon>
        <taxon>Myrmicinae</taxon>
        <taxon>Temnothorax</taxon>
    </lineage>
</organism>
<dbReference type="EMBL" id="QBLH01000150">
    <property type="protein sequence ID" value="TGZ57428.1"/>
    <property type="molecule type" value="Genomic_DNA"/>
</dbReference>
<dbReference type="Proteomes" id="UP000310200">
    <property type="component" value="Unassembled WGS sequence"/>
</dbReference>
<gene>
    <name evidence="2" type="ORF">DBV15_05806</name>
</gene>